<proteinExistence type="predicted"/>
<protein>
    <submittedName>
        <fullName evidence="2">Uncharacterized protein</fullName>
    </submittedName>
</protein>
<dbReference type="RefSeq" id="WP_066382219.1">
    <property type="nucleotide sequence ID" value="NZ_LTAZ01000005.1"/>
</dbReference>
<dbReference type="PATRIC" id="fig|1008153.3.peg.2135"/>
<organism evidence="2 3">
    <name type="scientific">Halalkalicoccus paucihalophilus</name>
    <dbReference type="NCBI Taxonomy" id="1008153"/>
    <lineage>
        <taxon>Archaea</taxon>
        <taxon>Methanobacteriati</taxon>
        <taxon>Methanobacteriota</taxon>
        <taxon>Stenosarchaea group</taxon>
        <taxon>Halobacteria</taxon>
        <taxon>Halobacteriales</taxon>
        <taxon>Halococcaceae</taxon>
        <taxon>Halalkalicoccus</taxon>
    </lineage>
</organism>
<dbReference type="AlphaFoldDB" id="A0A151ACJ6"/>
<evidence type="ECO:0000313" key="3">
    <source>
        <dbReference type="Proteomes" id="UP000075321"/>
    </source>
</evidence>
<dbReference type="Pfam" id="PF19121">
    <property type="entry name" value="DUF5805"/>
    <property type="match status" value="1"/>
</dbReference>
<feature type="region of interest" description="Disordered" evidence="1">
    <location>
        <begin position="47"/>
        <end position="72"/>
    </location>
</feature>
<dbReference type="Proteomes" id="UP000075321">
    <property type="component" value="Unassembled WGS sequence"/>
</dbReference>
<evidence type="ECO:0000313" key="2">
    <source>
        <dbReference type="EMBL" id="KYH25426.1"/>
    </source>
</evidence>
<name>A0A151ACJ6_9EURY</name>
<dbReference type="OrthoDB" id="210343at2157"/>
<dbReference type="EMBL" id="LTAZ01000005">
    <property type="protein sequence ID" value="KYH25426.1"/>
    <property type="molecule type" value="Genomic_DNA"/>
</dbReference>
<accession>A0A151ACJ6</accession>
<dbReference type="InterPro" id="IPR043828">
    <property type="entry name" value="DUF5805"/>
</dbReference>
<feature type="compositionally biased region" description="Basic and acidic residues" evidence="1">
    <location>
        <begin position="49"/>
        <end position="61"/>
    </location>
</feature>
<comment type="caution">
    <text evidence="2">The sequence shown here is derived from an EMBL/GenBank/DDBJ whole genome shotgun (WGS) entry which is preliminary data.</text>
</comment>
<evidence type="ECO:0000256" key="1">
    <source>
        <dbReference type="SAM" id="MobiDB-lite"/>
    </source>
</evidence>
<keyword evidence="3" id="KW-1185">Reference proteome</keyword>
<feature type="compositionally biased region" description="Low complexity" evidence="1">
    <location>
        <begin position="62"/>
        <end position="72"/>
    </location>
</feature>
<reference evidence="2 3" key="1">
    <citation type="submission" date="2016-02" db="EMBL/GenBank/DDBJ databases">
        <title>Genome sequence of Halalkalicoccus paucihalophilus DSM 24557.</title>
        <authorList>
            <person name="Poehlein A."/>
            <person name="Daniel R."/>
        </authorList>
    </citation>
    <scope>NUCLEOTIDE SEQUENCE [LARGE SCALE GENOMIC DNA]</scope>
    <source>
        <strain evidence="2 3">DSM 24557</strain>
    </source>
</reference>
<gene>
    <name evidence="2" type="ORF">HAPAU_20980</name>
</gene>
<sequence length="135" mass="14995">MPDQDGETSRTVVKTHVPAYQKRIWVDHADELGMSQSEFLRTMVQAGRRGFDPGRTVEGRSSESTSETGEMTGELATRIEAVLADSGPLSWDELVTALTDGLEDRLEDTLQTLQEEDRVRYSGRDGGYTLNEGRS</sequence>